<dbReference type="Proteomes" id="UP000324767">
    <property type="component" value="Unassembled WGS sequence"/>
</dbReference>
<dbReference type="GO" id="GO:0005576">
    <property type="term" value="C:extracellular region"/>
    <property type="evidence" value="ECO:0007669"/>
    <property type="project" value="InterPro"/>
</dbReference>
<comment type="caution">
    <text evidence="2">The sequence shown here is derived from an EMBL/GenBank/DDBJ whole genome shotgun (WGS) entry which is preliminary data.</text>
</comment>
<proteinExistence type="predicted"/>
<dbReference type="EMBL" id="VXIT01000001">
    <property type="protein sequence ID" value="KAA6415501.1"/>
    <property type="molecule type" value="Genomic_DNA"/>
</dbReference>
<dbReference type="SUPFAM" id="SSF55221">
    <property type="entry name" value="Yeast killer toxins"/>
    <property type="match status" value="1"/>
</dbReference>
<reference evidence="2 3" key="1">
    <citation type="submission" date="2019-09" db="EMBL/GenBank/DDBJ databases">
        <title>The hologenome of the rock-dwelling lichen Lasallia pustulata.</title>
        <authorList>
            <person name="Greshake Tzovaras B."/>
            <person name="Segers F."/>
            <person name="Bicker A."/>
            <person name="Dal Grande F."/>
            <person name="Otte J."/>
            <person name="Hankeln T."/>
            <person name="Schmitt I."/>
            <person name="Ebersberger I."/>
        </authorList>
    </citation>
    <scope>NUCLEOTIDE SEQUENCE [LARGE SCALE GENOMIC DNA]</scope>
    <source>
        <strain evidence="2">A1-1</strain>
    </source>
</reference>
<dbReference type="Gene3D" id="3.30.430.10">
    <property type="entry name" value="Killer Toxin P4, subunit A"/>
    <property type="match status" value="1"/>
</dbReference>
<dbReference type="InterPro" id="IPR011329">
    <property type="entry name" value="Killer_tox_Kp4/SMK"/>
</dbReference>
<sequence>MAGDPPFSFPYPPTFLRACTRTPAVPSLLPLGIALLLSACSPVTAALGINCRGHVPFCNPAYAGLPVSVDLISSFWDALSVGNSTVVPGGPIADTSVYHGPYADPRQIACRALDGGTGICLFLQGNVPAAGVDGSVVKARVADLNNHGCWYCGSVPLSGNNHPEEMGILTSNYVRNALCNGVC</sequence>
<evidence type="ECO:0000259" key="1">
    <source>
        <dbReference type="Pfam" id="PF09044"/>
    </source>
</evidence>
<protein>
    <recommendedName>
        <fullName evidence="1">Killer toxin Kp4 domain-containing protein</fullName>
    </recommendedName>
</protein>
<organism evidence="2 3">
    <name type="scientific">Lasallia pustulata</name>
    <dbReference type="NCBI Taxonomy" id="136370"/>
    <lineage>
        <taxon>Eukaryota</taxon>
        <taxon>Fungi</taxon>
        <taxon>Dikarya</taxon>
        <taxon>Ascomycota</taxon>
        <taxon>Pezizomycotina</taxon>
        <taxon>Lecanoromycetes</taxon>
        <taxon>OSLEUM clade</taxon>
        <taxon>Umbilicariomycetidae</taxon>
        <taxon>Umbilicariales</taxon>
        <taxon>Umbilicariaceae</taxon>
        <taxon>Lasallia</taxon>
    </lineage>
</organism>
<dbReference type="Pfam" id="PF09044">
    <property type="entry name" value="Kp4"/>
    <property type="match status" value="1"/>
</dbReference>
<evidence type="ECO:0000313" key="2">
    <source>
        <dbReference type="EMBL" id="KAA6415501.1"/>
    </source>
</evidence>
<name>A0A5M8Q3B7_9LECA</name>
<dbReference type="InterPro" id="IPR015131">
    <property type="entry name" value="Killer_tox_Kp4"/>
</dbReference>
<feature type="domain" description="Killer toxin Kp4" evidence="1">
    <location>
        <begin position="102"/>
        <end position="174"/>
    </location>
</feature>
<dbReference type="OrthoDB" id="4177994at2759"/>
<gene>
    <name evidence="2" type="ORF">FRX48_00216</name>
</gene>
<accession>A0A5M8Q3B7</accession>
<dbReference type="AlphaFoldDB" id="A0A5M8Q3B7"/>
<evidence type="ECO:0000313" key="3">
    <source>
        <dbReference type="Proteomes" id="UP000324767"/>
    </source>
</evidence>